<dbReference type="GO" id="GO:0005886">
    <property type="term" value="C:plasma membrane"/>
    <property type="evidence" value="ECO:0007669"/>
    <property type="project" value="UniProtKB-SubCell"/>
</dbReference>
<keyword evidence="9" id="KW-0406">Ion transport</keyword>
<dbReference type="GO" id="GO:0005524">
    <property type="term" value="F:ATP binding"/>
    <property type="evidence" value="ECO:0007669"/>
    <property type="project" value="UniProtKB-KW"/>
</dbReference>
<reference evidence="12 13" key="1">
    <citation type="submission" date="2020-11" db="EMBL/GenBank/DDBJ databases">
        <title>Description of Pontivivens ytuae sp. nov. isolated from deep sea sediment of Mariana Trench.</title>
        <authorList>
            <person name="Wang Z."/>
            <person name="Sun Q.-L."/>
            <person name="Xu X.-D."/>
            <person name="Tang Y.-Z."/>
            <person name="Zhang J."/>
        </authorList>
    </citation>
    <scope>NUCLEOTIDE SEQUENCE [LARGE SCALE GENOMIC DNA]</scope>
    <source>
        <strain evidence="12 13">MT2928</strain>
    </source>
</reference>
<evidence type="ECO:0000256" key="6">
    <source>
        <dbReference type="ARBA" id="ARBA00022741"/>
    </source>
</evidence>
<evidence type="ECO:0000256" key="8">
    <source>
        <dbReference type="ARBA" id="ARBA00023004"/>
    </source>
</evidence>
<evidence type="ECO:0000259" key="11">
    <source>
        <dbReference type="PROSITE" id="PS50893"/>
    </source>
</evidence>
<comment type="subcellular location">
    <subcellularLocation>
        <location evidence="1">Cell membrane</location>
        <topology evidence="1">Peripheral membrane protein</topology>
    </subcellularLocation>
</comment>
<keyword evidence="8" id="KW-0408">Iron</keyword>
<name>A0A7S9QE66_9RHOB</name>
<dbReference type="InterPro" id="IPR017871">
    <property type="entry name" value="ABC_transporter-like_CS"/>
</dbReference>
<dbReference type="RefSeq" id="WP_196104902.1">
    <property type="nucleotide sequence ID" value="NZ_CP064942.1"/>
</dbReference>
<dbReference type="GO" id="GO:0006826">
    <property type="term" value="P:iron ion transport"/>
    <property type="evidence" value="ECO:0007669"/>
    <property type="project" value="UniProtKB-KW"/>
</dbReference>
<dbReference type="InterPro" id="IPR051535">
    <property type="entry name" value="Siderophore_ABC-ATPase"/>
</dbReference>
<evidence type="ECO:0000313" key="13">
    <source>
        <dbReference type="Proteomes" id="UP000594800"/>
    </source>
</evidence>
<evidence type="ECO:0000256" key="3">
    <source>
        <dbReference type="ARBA" id="ARBA00022448"/>
    </source>
</evidence>
<gene>
    <name evidence="12" type="ORF">I0K15_07910</name>
</gene>
<dbReference type="PANTHER" id="PTHR42771">
    <property type="entry name" value="IRON(3+)-HYDROXAMATE IMPORT ATP-BINDING PROTEIN FHUC"/>
    <property type="match status" value="1"/>
</dbReference>
<keyword evidence="13" id="KW-1185">Reference proteome</keyword>
<dbReference type="EMBL" id="CP064942">
    <property type="protein sequence ID" value="QPH55640.1"/>
    <property type="molecule type" value="Genomic_DNA"/>
</dbReference>
<dbReference type="PANTHER" id="PTHR42771:SF2">
    <property type="entry name" value="IRON(3+)-HYDROXAMATE IMPORT ATP-BINDING PROTEIN FHUC"/>
    <property type="match status" value="1"/>
</dbReference>
<keyword evidence="10" id="KW-0472">Membrane</keyword>
<dbReference type="CDD" id="cd03214">
    <property type="entry name" value="ABC_Iron-Siderophores_B12_Hemin"/>
    <property type="match status" value="1"/>
</dbReference>
<proteinExistence type="inferred from homology"/>
<dbReference type="AlphaFoldDB" id="A0A7S9QE66"/>
<dbReference type="FunFam" id="3.40.50.300:FF:000134">
    <property type="entry name" value="Iron-enterobactin ABC transporter ATP-binding protein"/>
    <property type="match status" value="1"/>
</dbReference>
<dbReference type="SMART" id="SM00382">
    <property type="entry name" value="AAA"/>
    <property type="match status" value="1"/>
</dbReference>
<sequence length="265" mass="28536">MSDPFARFERTDIGYGRTPVIADLSLRLPQGRINAFCGPNGSGKSTALKALRRLVGLSNGAIEVAGKPLAAWPAKALAREMAMLGQAPSAPEELTVRELAMLGRFAHRARFGGPSAADIEAVDRALALCDLSRRADEALGALSGGQLQRAWIAMVIAQDAPAILLDEPTNHLDVAHAHNLLSLVARLNREDGRTIVMVLHDLNLAARHADNIVLWKEGRVVAEGDAETLFHPELIGSVFDVDCTIMRDPRTGRPLCLTYPREGAC</sequence>
<feature type="domain" description="ABC transporter" evidence="11">
    <location>
        <begin position="6"/>
        <end position="242"/>
    </location>
</feature>
<dbReference type="Gene3D" id="3.40.50.300">
    <property type="entry name" value="P-loop containing nucleotide triphosphate hydrolases"/>
    <property type="match status" value="1"/>
</dbReference>
<dbReference type="InterPro" id="IPR003593">
    <property type="entry name" value="AAA+_ATPase"/>
</dbReference>
<keyword evidence="6" id="KW-0547">Nucleotide-binding</keyword>
<organism evidence="12 13">
    <name type="scientific">Pontivivens ytuae</name>
    <dbReference type="NCBI Taxonomy" id="2789856"/>
    <lineage>
        <taxon>Bacteria</taxon>
        <taxon>Pseudomonadati</taxon>
        <taxon>Pseudomonadota</taxon>
        <taxon>Alphaproteobacteria</taxon>
        <taxon>Rhodobacterales</taxon>
        <taxon>Paracoccaceae</taxon>
        <taxon>Pontivivens</taxon>
    </lineage>
</organism>
<keyword evidence="7 12" id="KW-0067">ATP-binding</keyword>
<dbReference type="PROSITE" id="PS50893">
    <property type="entry name" value="ABC_TRANSPORTER_2"/>
    <property type="match status" value="1"/>
</dbReference>
<evidence type="ECO:0000256" key="1">
    <source>
        <dbReference type="ARBA" id="ARBA00004202"/>
    </source>
</evidence>
<accession>A0A7S9QE66</accession>
<evidence type="ECO:0000256" key="7">
    <source>
        <dbReference type="ARBA" id="ARBA00022840"/>
    </source>
</evidence>
<evidence type="ECO:0000256" key="2">
    <source>
        <dbReference type="ARBA" id="ARBA00005417"/>
    </source>
</evidence>
<dbReference type="InterPro" id="IPR027417">
    <property type="entry name" value="P-loop_NTPase"/>
</dbReference>
<keyword evidence="5" id="KW-0410">Iron transport</keyword>
<evidence type="ECO:0000256" key="4">
    <source>
        <dbReference type="ARBA" id="ARBA00022475"/>
    </source>
</evidence>
<evidence type="ECO:0000313" key="12">
    <source>
        <dbReference type="EMBL" id="QPH55640.1"/>
    </source>
</evidence>
<evidence type="ECO:0000256" key="5">
    <source>
        <dbReference type="ARBA" id="ARBA00022496"/>
    </source>
</evidence>
<dbReference type="Pfam" id="PF00005">
    <property type="entry name" value="ABC_tran"/>
    <property type="match status" value="1"/>
</dbReference>
<dbReference type="InterPro" id="IPR003439">
    <property type="entry name" value="ABC_transporter-like_ATP-bd"/>
</dbReference>
<protein>
    <submittedName>
        <fullName evidence="12">ABC transporter ATP-binding protein</fullName>
    </submittedName>
</protein>
<comment type="similarity">
    <text evidence="2">Belongs to the ABC transporter superfamily.</text>
</comment>
<dbReference type="Proteomes" id="UP000594800">
    <property type="component" value="Chromosome"/>
</dbReference>
<keyword evidence="4" id="KW-1003">Cell membrane</keyword>
<dbReference type="PROSITE" id="PS00211">
    <property type="entry name" value="ABC_TRANSPORTER_1"/>
    <property type="match status" value="1"/>
</dbReference>
<dbReference type="GO" id="GO:0016887">
    <property type="term" value="F:ATP hydrolysis activity"/>
    <property type="evidence" value="ECO:0007669"/>
    <property type="project" value="InterPro"/>
</dbReference>
<keyword evidence="3" id="KW-0813">Transport</keyword>
<dbReference type="KEGG" id="poz:I0K15_07910"/>
<evidence type="ECO:0000256" key="9">
    <source>
        <dbReference type="ARBA" id="ARBA00023065"/>
    </source>
</evidence>
<evidence type="ECO:0000256" key="10">
    <source>
        <dbReference type="ARBA" id="ARBA00023136"/>
    </source>
</evidence>
<dbReference type="SUPFAM" id="SSF52540">
    <property type="entry name" value="P-loop containing nucleoside triphosphate hydrolases"/>
    <property type="match status" value="1"/>
</dbReference>